<keyword evidence="6 10" id="KW-0460">Magnesium</keyword>
<reference evidence="13" key="1">
    <citation type="submission" date="2020-12" db="EMBL/GenBank/DDBJ databases">
        <title>Sanguibacter suaedae sp. nov., isolated from Suaeda aralocaspica.</title>
        <authorList>
            <person name="Ma Q."/>
        </authorList>
    </citation>
    <scope>NUCLEOTIDE SEQUENCE</scope>
    <source>
        <strain evidence="13">YZGR15</strain>
    </source>
</reference>
<dbReference type="CDD" id="cd02885">
    <property type="entry name" value="NUDIX_IPP_Isomerase"/>
    <property type="match status" value="1"/>
</dbReference>
<dbReference type="Proteomes" id="UP000602087">
    <property type="component" value="Unassembled WGS sequence"/>
</dbReference>
<comment type="cofactor">
    <cofactor evidence="10">
        <name>Mg(2+)</name>
        <dbReference type="ChEBI" id="CHEBI:18420"/>
    </cofactor>
    <text evidence="10">Binds 1 Mg(2+) ion per subunit. The magnesium ion binds only when substrate is bound.</text>
</comment>
<evidence type="ECO:0000256" key="7">
    <source>
        <dbReference type="ARBA" id="ARBA00023211"/>
    </source>
</evidence>
<keyword evidence="8 10" id="KW-0414">Isoprene biosynthesis</keyword>
<evidence type="ECO:0000313" key="14">
    <source>
        <dbReference type="Proteomes" id="UP000602087"/>
    </source>
</evidence>
<dbReference type="InterPro" id="IPR056375">
    <property type="entry name" value="Idi_bact"/>
</dbReference>
<dbReference type="FunFam" id="3.90.79.10:FF:000009">
    <property type="entry name" value="Isopentenyl-diphosphate Delta-isomerase"/>
    <property type="match status" value="1"/>
</dbReference>
<evidence type="ECO:0000313" key="13">
    <source>
        <dbReference type="EMBL" id="MBI9114410.1"/>
    </source>
</evidence>
<comment type="similarity">
    <text evidence="2 10">Belongs to the IPP isomerase type 1 family.</text>
</comment>
<name>A0A934I906_9MICO</name>
<dbReference type="Gene3D" id="3.90.79.10">
    <property type="entry name" value="Nucleoside Triphosphate Pyrophosphohydrolase"/>
    <property type="match status" value="1"/>
</dbReference>
<feature type="binding site" evidence="10">
    <location>
        <position position="119"/>
    </location>
    <ligand>
        <name>Mn(2+)</name>
        <dbReference type="ChEBI" id="CHEBI:29035"/>
    </ligand>
</feature>
<keyword evidence="14" id="KW-1185">Reference proteome</keyword>
<evidence type="ECO:0000256" key="3">
    <source>
        <dbReference type="ARBA" id="ARBA00012057"/>
    </source>
</evidence>
<evidence type="ECO:0000256" key="1">
    <source>
        <dbReference type="ARBA" id="ARBA00004826"/>
    </source>
</evidence>
<evidence type="ECO:0000256" key="5">
    <source>
        <dbReference type="ARBA" id="ARBA00022723"/>
    </source>
</evidence>
<evidence type="ECO:0000256" key="4">
    <source>
        <dbReference type="ARBA" id="ARBA00022490"/>
    </source>
</evidence>
<feature type="binding site" evidence="10">
    <location>
        <position position="74"/>
    </location>
    <ligand>
        <name>Mn(2+)</name>
        <dbReference type="ChEBI" id="CHEBI:29035"/>
    </ligand>
</feature>
<comment type="catalytic activity">
    <reaction evidence="10">
        <text>isopentenyl diphosphate = dimethylallyl diphosphate</text>
        <dbReference type="Rhea" id="RHEA:23284"/>
        <dbReference type="ChEBI" id="CHEBI:57623"/>
        <dbReference type="ChEBI" id="CHEBI:128769"/>
        <dbReference type="EC" id="5.3.3.2"/>
    </reaction>
</comment>
<dbReference type="GO" id="GO:0046872">
    <property type="term" value="F:metal ion binding"/>
    <property type="evidence" value="ECO:0007669"/>
    <property type="project" value="UniProtKB-KW"/>
</dbReference>
<gene>
    <name evidence="10 13" type="primary">idi</name>
    <name evidence="13" type="ORF">JAV76_05205</name>
</gene>
<evidence type="ECO:0000256" key="10">
    <source>
        <dbReference type="HAMAP-Rule" id="MF_00202"/>
    </source>
</evidence>
<dbReference type="RefSeq" id="WP_198732959.1">
    <property type="nucleotide sequence ID" value="NZ_JAEINH010000003.1"/>
</dbReference>
<dbReference type="PROSITE" id="PS51462">
    <property type="entry name" value="NUDIX"/>
    <property type="match status" value="1"/>
</dbReference>
<dbReference type="AlphaFoldDB" id="A0A934I906"/>
<dbReference type="HAMAP" id="MF_00202">
    <property type="entry name" value="Idi"/>
    <property type="match status" value="1"/>
</dbReference>
<evidence type="ECO:0000256" key="6">
    <source>
        <dbReference type="ARBA" id="ARBA00022842"/>
    </source>
</evidence>
<dbReference type="GO" id="GO:0050992">
    <property type="term" value="P:dimethylallyl diphosphate biosynthetic process"/>
    <property type="evidence" value="ECO:0007669"/>
    <property type="project" value="UniProtKB-UniRule"/>
</dbReference>
<dbReference type="SUPFAM" id="SSF55811">
    <property type="entry name" value="Nudix"/>
    <property type="match status" value="1"/>
</dbReference>
<dbReference type="EC" id="5.3.3.2" evidence="3 10"/>
<accession>A0A934I906</accession>
<dbReference type="PIRSF" id="PIRSF018427">
    <property type="entry name" value="Isopntndiph_ism"/>
    <property type="match status" value="1"/>
</dbReference>
<feature type="active site" evidence="10 11">
    <location>
        <position position="72"/>
    </location>
</feature>
<evidence type="ECO:0000256" key="8">
    <source>
        <dbReference type="ARBA" id="ARBA00023229"/>
    </source>
</evidence>
<keyword evidence="5 10" id="KW-0479">Metal-binding</keyword>
<feature type="binding site" evidence="10">
    <location>
        <position position="92"/>
    </location>
    <ligand>
        <name>Mg(2+)</name>
        <dbReference type="ChEBI" id="CHEBI:18420"/>
    </ligand>
</feature>
<keyword evidence="4 10" id="KW-0963">Cytoplasm</keyword>
<dbReference type="PANTHER" id="PTHR10885:SF0">
    <property type="entry name" value="ISOPENTENYL-DIPHOSPHATE DELTA-ISOMERASE"/>
    <property type="match status" value="1"/>
</dbReference>
<comment type="caution">
    <text evidence="13">The sequence shown here is derived from an EMBL/GenBank/DDBJ whole genome shotgun (WGS) entry which is preliminary data.</text>
</comment>
<dbReference type="InterPro" id="IPR011876">
    <property type="entry name" value="IsopentenylPP_isomerase_typ1"/>
</dbReference>
<dbReference type="GO" id="GO:0004452">
    <property type="term" value="F:isopentenyl-diphosphate delta-isomerase activity"/>
    <property type="evidence" value="ECO:0007669"/>
    <property type="project" value="UniProtKB-UniRule"/>
</dbReference>
<dbReference type="InterPro" id="IPR000086">
    <property type="entry name" value="NUDIX_hydrolase_dom"/>
</dbReference>
<dbReference type="GO" id="GO:0005737">
    <property type="term" value="C:cytoplasm"/>
    <property type="evidence" value="ECO:0007669"/>
    <property type="project" value="UniProtKB-SubCell"/>
</dbReference>
<comment type="cofactor">
    <cofactor evidence="10">
        <name>Mn(2+)</name>
        <dbReference type="ChEBI" id="CHEBI:29035"/>
    </cofactor>
    <text evidence="10">Binds 1 Mn(2+) ion per subunit.</text>
</comment>
<proteinExistence type="inferred from homology"/>
<keyword evidence="9 10" id="KW-0413">Isomerase</keyword>
<feature type="binding site" evidence="10">
    <location>
        <position position="121"/>
    </location>
    <ligand>
        <name>Mn(2+)</name>
        <dbReference type="ChEBI" id="CHEBI:29035"/>
    </ligand>
</feature>
<dbReference type="NCBIfam" id="NF002995">
    <property type="entry name" value="PRK03759.1"/>
    <property type="match status" value="1"/>
</dbReference>
<protein>
    <recommendedName>
        <fullName evidence="3 10">Isopentenyl-diphosphate Delta-isomerase</fullName>
        <shortName evidence="10">IPP isomerase</shortName>
        <ecNumber evidence="3 10">5.3.3.2</ecNumber>
    </recommendedName>
    <alternativeName>
        <fullName evidence="10">IPP:DMAPP isomerase</fullName>
    </alternativeName>
    <alternativeName>
        <fullName evidence="10">Isopentenyl pyrophosphate isomerase</fullName>
    </alternativeName>
</protein>
<evidence type="ECO:0000256" key="11">
    <source>
        <dbReference type="PIRSR" id="PIRSR018427-1"/>
    </source>
</evidence>
<comment type="pathway">
    <text evidence="1 10">Isoprenoid biosynthesis; dimethylallyl diphosphate biosynthesis; dimethylallyl diphosphate from isopentenyl diphosphate: step 1/1.</text>
</comment>
<sequence length="185" mass="20340">MTDPDQAQDHVVLLDEDGNRTGTAPRATVHSRTTPLHLAFSCYLLRPDGQVLLTRRALTKRTFPGVWTNSFCGHPRSHETMTEAVERHAAHELGVTVTGIDLVLPDFRYHAVDASGVVENEYCPVFFATTEDDLAPNPDEVAETRWARMEDLGRAVSAAPWAFSAWMVAQLTDLAEVDIPAAASV</sequence>
<comment type="subcellular location">
    <subcellularLocation>
        <location evidence="10">Cytoplasm</location>
    </subcellularLocation>
</comment>
<feature type="binding site" evidence="10">
    <location>
        <position position="37"/>
    </location>
    <ligand>
        <name>Mn(2+)</name>
        <dbReference type="ChEBI" id="CHEBI:29035"/>
    </ligand>
</feature>
<dbReference type="PANTHER" id="PTHR10885">
    <property type="entry name" value="ISOPENTENYL-DIPHOSPHATE DELTA-ISOMERASE"/>
    <property type="match status" value="1"/>
</dbReference>
<feature type="domain" description="Nudix hydrolase" evidence="12">
    <location>
        <begin position="35"/>
        <end position="169"/>
    </location>
</feature>
<dbReference type="Pfam" id="PF00293">
    <property type="entry name" value="NUDIX"/>
    <property type="match status" value="1"/>
</dbReference>
<evidence type="ECO:0000259" key="12">
    <source>
        <dbReference type="PROSITE" id="PS51462"/>
    </source>
</evidence>
<keyword evidence="7 10" id="KW-0464">Manganese</keyword>
<dbReference type="NCBIfam" id="TIGR02150">
    <property type="entry name" value="IPP_isom_1"/>
    <property type="match status" value="1"/>
</dbReference>
<evidence type="ECO:0000256" key="2">
    <source>
        <dbReference type="ARBA" id="ARBA00007579"/>
    </source>
</evidence>
<dbReference type="InterPro" id="IPR015797">
    <property type="entry name" value="NUDIX_hydrolase-like_dom_sf"/>
</dbReference>
<dbReference type="GO" id="GO:0008299">
    <property type="term" value="P:isoprenoid biosynthetic process"/>
    <property type="evidence" value="ECO:0007669"/>
    <property type="project" value="UniProtKB-UniRule"/>
</dbReference>
<organism evidence="13 14">
    <name type="scientific">Sanguibacter suaedae</name>
    <dbReference type="NCBI Taxonomy" id="2795737"/>
    <lineage>
        <taxon>Bacteria</taxon>
        <taxon>Bacillati</taxon>
        <taxon>Actinomycetota</taxon>
        <taxon>Actinomycetes</taxon>
        <taxon>Micrococcales</taxon>
        <taxon>Sanguibacteraceae</taxon>
        <taxon>Sanguibacter</taxon>
    </lineage>
</organism>
<evidence type="ECO:0000256" key="9">
    <source>
        <dbReference type="ARBA" id="ARBA00023235"/>
    </source>
</evidence>
<feature type="active site" evidence="10 11">
    <location>
        <position position="121"/>
    </location>
</feature>
<comment type="function">
    <text evidence="10">Catalyzes the 1,3-allylic rearrangement of the homoallylic substrate isopentenyl (IPP) to its highly electrophilic allylic isomer, dimethylallyl diphosphate (DMAPP).</text>
</comment>
<dbReference type="EMBL" id="JAEINH010000003">
    <property type="protein sequence ID" value="MBI9114410.1"/>
    <property type="molecule type" value="Genomic_DNA"/>
</dbReference>
<feature type="binding site" evidence="10">
    <location>
        <position position="30"/>
    </location>
    <ligand>
        <name>Mn(2+)</name>
        <dbReference type="ChEBI" id="CHEBI:29035"/>
    </ligand>
</feature>